<name>A0A1U7HSW7_9CYAN</name>
<protein>
    <submittedName>
        <fullName evidence="1">Uncharacterized protein</fullName>
    </submittedName>
</protein>
<dbReference type="Proteomes" id="UP000186868">
    <property type="component" value="Unassembled WGS sequence"/>
</dbReference>
<proteinExistence type="predicted"/>
<organism evidence="1 2">
    <name type="scientific">Hydrococcus rivularis NIES-593</name>
    <dbReference type="NCBI Taxonomy" id="1921803"/>
    <lineage>
        <taxon>Bacteria</taxon>
        <taxon>Bacillati</taxon>
        <taxon>Cyanobacteriota</taxon>
        <taxon>Cyanophyceae</taxon>
        <taxon>Pleurocapsales</taxon>
        <taxon>Hydrococcaceae</taxon>
        <taxon>Hydrococcus</taxon>
    </lineage>
</organism>
<keyword evidence="2" id="KW-1185">Reference proteome</keyword>
<gene>
    <name evidence="1" type="ORF">NIES593_01130</name>
</gene>
<dbReference type="EMBL" id="MRCB01000001">
    <property type="protein sequence ID" value="OKH26686.1"/>
    <property type="molecule type" value="Genomic_DNA"/>
</dbReference>
<reference evidence="1 2" key="1">
    <citation type="submission" date="2016-11" db="EMBL/GenBank/DDBJ databases">
        <title>Draft Genome Sequences of Nine Cyanobacterial Strains from Diverse Habitats.</title>
        <authorList>
            <person name="Zhu T."/>
            <person name="Hou S."/>
            <person name="Lu X."/>
            <person name="Hess W.R."/>
        </authorList>
    </citation>
    <scope>NUCLEOTIDE SEQUENCE [LARGE SCALE GENOMIC DNA]</scope>
    <source>
        <strain evidence="1 2">NIES-593</strain>
    </source>
</reference>
<comment type="caution">
    <text evidence="1">The sequence shown here is derived from an EMBL/GenBank/DDBJ whole genome shotgun (WGS) entry which is preliminary data.</text>
</comment>
<sequence>MLTKAIELKDLVSIDRDKSGSRATITVDLQEELEKEELSGKFDKFETVFQEKTGKLIVMCEVASDPPQAWDSEEESGLFKLIQSWVV</sequence>
<dbReference type="RefSeq" id="WP_073597822.1">
    <property type="nucleotide sequence ID" value="NZ_MRCB01000001.1"/>
</dbReference>
<evidence type="ECO:0000313" key="2">
    <source>
        <dbReference type="Proteomes" id="UP000186868"/>
    </source>
</evidence>
<accession>A0A1U7HSW7</accession>
<evidence type="ECO:0000313" key="1">
    <source>
        <dbReference type="EMBL" id="OKH26686.1"/>
    </source>
</evidence>
<dbReference type="AlphaFoldDB" id="A0A1U7HSW7"/>